<evidence type="ECO:0000313" key="3">
    <source>
        <dbReference type="Proteomes" id="UP001596457"/>
    </source>
</evidence>
<organism evidence="2 3">
    <name type="scientific">Hydrogenophaga defluvii</name>
    <dbReference type="NCBI Taxonomy" id="249410"/>
    <lineage>
        <taxon>Bacteria</taxon>
        <taxon>Pseudomonadati</taxon>
        <taxon>Pseudomonadota</taxon>
        <taxon>Betaproteobacteria</taxon>
        <taxon>Burkholderiales</taxon>
        <taxon>Comamonadaceae</taxon>
        <taxon>Hydrogenophaga</taxon>
    </lineage>
</organism>
<gene>
    <name evidence="2" type="ORF">ACFQU0_11500</name>
</gene>
<keyword evidence="1" id="KW-0472">Membrane</keyword>
<accession>A0ABW2SC73</accession>
<name>A0ABW2SC73_9BURK</name>
<comment type="caution">
    <text evidence="2">The sequence shown here is derived from an EMBL/GenBank/DDBJ whole genome shotgun (WGS) entry which is preliminary data.</text>
</comment>
<dbReference type="RefSeq" id="WP_382200864.1">
    <property type="nucleotide sequence ID" value="NZ_JBHTBZ010000027.1"/>
</dbReference>
<reference evidence="3" key="1">
    <citation type="journal article" date="2019" name="Int. J. Syst. Evol. Microbiol.">
        <title>The Global Catalogue of Microorganisms (GCM) 10K type strain sequencing project: providing services to taxonomists for standard genome sequencing and annotation.</title>
        <authorList>
            <consortium name="The Broad Institute Genomics Platform"/>
            <consortium name="The Broad Institute Genome Sequencing Center for Infectious Disease"/>
            <person name="Wu L."/>
            <person name="Ma J."/>
        </authorList>
    </citation>
    <scope>NUCLEOTIDE SEQUENCE [LARGE SCALE GENOMIC DNA]</scope>
    <source>
        <strain evidence="3">CCUG 53903</strain>
    </source>
</reference>
<feature type="transmembrane region" description="Helical" evidence="1">
    <location>
        <begin position="46"/>
        <end position="65"/>
    </location>
</feature>
<evidence type="ECO:0000256" key="1">
    <source>
        <dbReference type="SAM" id="Phobius"/>
    </source>
</evidence>
<proteinExistence type="predicted"/>
<dbReference type="EMBL" id="JBHTBZ010000027">
    <property type="protein sequence ID" value="MFC7461046.1"/>
    <property type="molecule type" value="Genomic_DNA"/>
</dbReference>
<keyword evidence="1" id="KW-0812">Transmembrane</keyword>
<evidence type="ECO:0000313" key="2">
    <source>
        <dbReference type="EMBL" id="MFC7461046.1"/>
    </source>
</evidence>
<keyword evidence="3" id="KW-1185">Reference proteome</keyword>
<sequence>MLHDFAMVGGILIKYGIILFIIFFSIALLSSFVTTFLREPSTVAKLIFVTATPYALAFSVPYFILHHWFGMPFWLNTIAGLAIYAFTHGYLEKRIDVRFKDERGE</sequence>
<protein>
    <submittedName>
        <fullName evidence="2">Uncharacterized protein</fullName>
    </submittedName>
</protein>
<feature type="transmembrane region" description="Helical" evidence="1">
    <location>
        <begin position="12"/>
        <end position="34"/>
    </location>
</feature>
<keyword evidence="1" id="KW-1133">Transmembrane helix</keyword>
<dbReference type="Proteomes" id="UP001596457">
    <property type="component" value="Unassembled WGS sequence"/>
</dbReference>
<feature type="transmembrane region" description="Helical" evidence="1">
    <location>
        <begin position="71"/>
        <end position="91"/>
    </location>
</feature>